<dbReference type="SUPFAM" id="SSF161266">
    <property type="entry name" value="Gam-like"/>
    <property type="match status" value="1"/>
</dbReference>
<dbReference type="EMBL" id="CP097501">
    <property type="protein sequence ID" value="URD68135.1"/>
    <property type="molecule type" value="Genomic_DNA"/>
</dbReference>
<name>A0AAE9HYA6_9NEIS</name>
<dbReference type="RefSeq" id="WP_027022621.1">
    <property type="nucleotide sequence ID" value="NZ_CP097501.1"/>
</dbReference>
<evidence type="ECO:0000313" key="1">
    <source>
        <dbReference type="EMBL" id="URD68135.1"/>
    </source>
</evidence>
<dbReference type="GO" id="GO:0042262">
    <property type="term" value="P:DNA protection"/>
    <property type="evidence" value="ECO:0007669"/>
    <property type="project" value="InterPro"/>
</dbReference>
<dbReference type="InterPro" id="IPR009951">
    <property type="entry name" value="Host-nuc_inhib_Gam"/>
</dbReference>
<reference evidence="1" key="1">
    <citation type="submission" date="2022-05" db="EMBL/GenBank/DDBJ databases">
        <title>Alysiella filiformis genome sequencing.</title>
        <authorList>
            <person name="Viehboeck T."/>
        </authorList>
    </citation>
    <scope>NUCLEOTIDE SEQUENCE</scope>
    <source>
        <strain evidence="1">DSM 2580</strain>
    </source>
</reference>
<evidence type="ECO:0000313" key="2">
    <source>
        <dbReference type="Proteomes" id="UP001056819"/>
    </source>
</evidence>
<dbReference type="Gene3D" id="1.20.5.170">
    <property type="match status" value="1"/>
</dbReference>
<dbReference type="GO" id="GO:0003690">
    <property type="term" value="F:double-stranded DNA binding"/>
    <property type="evidence" value="ECO:0007669"/>
    <property type="project" value="InterPro"/>
</dbReference>
<accession>A0AAE9HYA6</accession>
<dbReference type="AlphaFoldDB" id="A0AAE9HYA6"/>
<proteinExistence type="predicted"/>
<organism evidence="1 2">
    <name type="scientific">Conchiformibius steedae DSM 2580</name>
    <dbReference type="NCBI Taxonomy" id="1121352"/>
    <lineage>
        <taxon>Bacteria</taxon>
        <taxon>Pseudomonadati</taxon>
        <taxon>Pseudomonadota</taxon>
        <taxon>Betaproteobacteria</taxon>
        <taxon>Neisseriales</taxon>
        <taxon>Neisseriaceae</taxon>
        <taxon>Conchiformibius</taxon>
    </lineage>
</organism>
<sequence length="174" mass="19327">MSKTRVKTAALSNQSKQDIIDAIKQIGDISREVKRQEAEMNDGIAALQQQYAEATAPLNAQMEELQKTVQVWCEANRDALTDNGSVKSADLVTGTVKWRNNPPSVRVTGTAAVLALLKANPDLERFVRVKEEVNKDAVLNERDKFDSGQVPGLKIVEGREYFVIEPHDQDLSHI</sequence>
<gene>
    <name evidence="1" type="ORF">LNQ82_02930</name>
</gene>
<protein>
    <submittedName>
        <fullName evidence="1">Host-nuclease inhibitor Gam family protein</fullName>
    </submittedName>
</protein>
<dbReference type="Proteomes" id="UP001056819">
    <property type="component" value="Chromosome"/>
</dbReference>
<dbReference type="Pfam" id="PF07352">
    <property type="entry name" value="Phage_Mu_Gam"/>
    <property type="match status" value="1"/>
</dbReference>